<dbReference type="AlphaFoldDB" id="A0AAD5B5B4"/>
<dbReference type="EMBL" id="MU541160">
    <property type="protein sequence ID" value="KAI5628938.1"/>
    <property type="molecule type" value="Genomic_DNA"/>
</dbReference>
<feature type="domain" description="SCAN box" evidence="1">
    <location>
        <begin position="149"/>
        <end position="226"/>
    </location>
</feature>
<accession>A0AAD5B5B4</accession>
<dbReference type="Gene3D" id="1.10.4020.10">
    <property type="entry name" value="DNA breaking-rejoining enzymes"/>
    <property type="match status" value="1"/>
</dbReference>
<proteinExistence type="predicted"/>
<keyword evidence="3" id="KW-1185">Reference proteome</keyword>
<sequence>MTEPSPLAELVKAIAELQQTQHQALLQVRAEQEQWFEEVIRAQAEDRAAFRSALSSKEAPVNSPPRPPPSIPLIKMGTQDDVKAFLELFERIAVAGEWTGMERALRLLPLLSGEAQLAVQQLPADRMLEYDDLKQAILQRVGRTPEQHRQRFRALTLREVGRPFAFAHQLHDACRRWLRDKDRSPDEVLDRVVLEQFIAHLPPRTAEWVQCQRPETVEKVVQLAEDHLAEYAGPGLPWVSGRISFFPLPWLFFLSSHSLTPEAGADSPEAGGSAATSSLFLCLFLSFCFRSRIFAFDSTGGGDSPRRCGVEAWAGLLALRGAGAFPGSVSCHGVGGYGPDSRGATGCP</sequence>
<gene>
    <name evidence="2" type="ORF">C0J50_10558</name>
</gene>
<dbReference type="Pfam" id="PF02023">
    <property type="entry name" value="SCAN"/>
    <property type="match status" value="1"/>
</dbReference>
<name>A0AAD5B5B4_SILAS</name>
<organism evidence="2 3">
    <name type="scientific">Silurus asotus</name>
    <name type="common">Amur catfish</name>
    <name type="synonym">Parasilurus asotus</name>
    <dbReference type="NCBI Taxonomy" id="30991"/>
    <lineage>
        <taxon>Eukaryota</taxon>
        <taxon>Metazoa</taxon>
        <taxon>Chordata</taxon>
        <taxon>Craniata</taxon>
        <taxon>Vertebrata</taxon>
        <taxon>Euteleostomi</taxon>
        <taxon>Actinopterygii</taxon>
        <taxon>Neopterygii</taxon>
        <taxon>Teleostei</taxon>
        <taxon>Ostariophysi</taxon>
        <taxon>Siluriformes</taxon>
        <taxon>Siluridae</taxon>
        <taxon>Silurus</taxon>
    </lineage>
</organism>
<dbReference type="SMART" id="SM00431">
    <property type="entry name" value="SCAN"/>
    <property type="match status" value="1"/>
</dbReference>
<dbReference type="PANTHER" id="PTHR46888:SF1">
    <property type="entry name" value="RIBONUCLEASE H"/>
    <property type="match status" value="1"/>
</dbReference>
<comment type="caution">
    <text evidence="2">The sequence shown here is derived from an EMBL/GenBank/DDBJ whole genome shotgun (WGS) entry which is preliminary data.</text>
</comment>
<dbReference type="PANTHER" id="PTHR46888">
    <property type="entry name" value="ZINC KNUCKLE DOMAINCONTAINING PROTEIN-RELATED"/>
    <property type="match status" value="1"/>
</dbReference>
<dbReference type="SUPFAM" id="SSF47353">
    <property type="entry name" value="Retrovirus capsid dimerization domain-like"/>
    <property type="match status" value="1"/>
</dbReference>
<dbReference type="InterPro" id="IPR038269">
    <property type="entry name" value="SCAN_sf"/>
</dbReference>
<dbReference type="Proteomes" id="UP001205998">
    <property type="component" value="Unassembled WGS sequence"/>
</dbReference>
<dbReference type="PROSITE" id="PS50804">
    <property type="entry name" value="SCAN_BOX"/>
    <property type="match status" value="1"/>
</dbReference>
<dbReference type="InterPro" id="IPR003309">
    <property type="entry name" value="SCAN_dom"/>
</dbReference>
<evidence type="ECO:0000313" key="2">
    <source>
        <dbReference type="EMBL" id="KAI5628938.1"/>
    </source>
</evidence>
<evidence type="ECO:0000313" key="3">
    <source>
        <dbReference type="Proteomes" id="UP001205998"/>
    </source>
</evidence>
<evidence type="ECO:0000259" key="1">
    <source>
        <dbReference type="PROSITE" id="PS50804"/>
    </source>
</evidence>
<protein>
    <recommendedName>
        <fullName evidence="1">SCAN box domain-containing protein</fullName>
    </recommendedName>
</protein>
<reference evidence="2" key="1">
    <citation type="submission" date="2018-07" db="EMBL/GenBank/DDBJ databases">
        <title>Comparative genomics of catfishes provides insights into carnivory and benthic adaptation.</title>
        <authorList>
            <person name="Zhang Y."/>
            <person name="Wang D."/>
            <person name="Peng Z."/>
            <person name="Zheng S."/>
            <person name="Shao F."/>
            <person name="Tao W."/>
        </authorList>
    </citation>
    <scope>NUCLEOTIDE SEQUENCE</scope>
    <source>
        <strain evidence="2">Chongqing</strain>
    </source>
</reference>